<evidence type="ECO:0000256" key="1">
    <source>
        <dbReference type="SAM" id="MobiDB-lite"/>
    </source>
</evidence>
<keyword evidence="2" id="KW-1133">Transmembrane helix</keyword>
<feature type="region of interest" description="Disordered" evidence="1">
    <location>
        <begin position="128"/>
        <end position="167"/>
    </location>
</feature>
<sequence>MRPRLSPASADFDLETATGKSYSHEENKEMTPFDYLKKASRLWLSLAALVLLGFVCLSSSVFNRSPGNPEQYSLHETEAPEVLKEDPLLAGHRMAALGRVHSPLAVPPHLHSTLHLPHHHAAHVAATNQTSGDVTEEEQGSPEQWDEDTEEGAHDYPEEEEEESHVDNEYLATAHPEYLHNEDGDEGKQHPDEPEYIDIWDGVSHEDLHLSEGVPGLKTPLYRLPFVDGQHNDTHIIGVHTKKVYLPRFLSVSGGKRLPAISGTYKMYMIKDGRPKPHLNHGRLIWQKEADDSSMFLYYDHMHHTWVFNQELELSHPKPLAFLAHGAILPISKRNDRTFRKYGAPKSVHWIVRDTGSGSSRPDGTVKVEADPRRSGQEDLQMLLLQKVYHAPEDGSLDGEGEGEDFELFEEEHEEEEDEEEEVPLDEHGEPIALPLGARSFQQFITHLKTNVYHTFDSLHPRYDHKEILKDPVTFVEANAHPDLVGPERLDGYSYDPVPHPLRKPVHDEDEH</sequence>
<dbReference type="AlphaFoldDB" id="U6LVT9"/>
<gene>
    <name evidence="3" type="ORF">EBH_0038320</name>
</gene>
<evidence type="ECO:0000256" key="2">
    <source>
        <dbReference type="SAM" id="Phobius"/>
    </source>
</evidence>
<feature type="region of interest" description="Disordered" evidence="1">
    <location>
        <begin position="352"/>
        <end position="375"/>
    </location>
</feature>
<reference evidence="3" key="1">
    <citation type="submission" date="2013-10" db="EMBL/GenBank/DDBJ databases">
        <title>Genomic analysis of the causative agents of coccidiosis in chickens.</title>
        <authorList>
            <person name="Reid A.J."/>
            <person name="Blake D."/>
            <person name="Billington K."/>
            <person name="Browne H."/>
            <person name="Dunn M."/>
            <person name="Hung S."/>
            <person name="Kawahara F."/>
            <person name="Miranda-Saavedra D."/>
            <person name="Mourier T."/>
            <person name="Nagra H."/>
            <person name="Otto T.D."/>
            <person name="Rawlings N."/>
            <person name="Sanchez A."/>
            <person name="Sanders M."/>
            <person name="Subramaniam C."/>
            <person name="Tay Y."/>
            <person name="Dear P."/>
            <person name="Doerig C."/>
            <person name="Gruber A."/>
            <person name="Parkinson J."/>
            <person name="Shirley M."/>
            <person name="Wan K.L."/>
            <person name="Berriman M."/>
            <person name="Tomley F."/>
            <person name="Pain A."/>
        </authorList>
    </citation>
    <scope>NUCLEOTIDE SEQUENCE [LARGE SCALE GENOMIC DNA]</scope>
    <source>
        <strain evidence="3">Houghton</strain>
    </source>
</reference>
<evidence type="ECO:0000313" key="4">
    <source>
        <dbReference type="Proteomes" id="UP000030750"/>
    </source>
</evidence>
<dbReference type="Proteomes" id="UP000030750">
    <property type="component" value="Unassembled WGS sequence"/>
</dbReference>
<feature type="region of interest" description="Disordered" evidence="1">
    <location>
        <begin position="483"/>
        <end position="512"/>
    </location>
</feature>
<reference evidence="3" key="2">
    <citation type="submission" date="2013-10" db="EMBL/GenBank/DDBJ databases">
        <authorList>
            <person name="Aslett M."/>
        </authorList>
    </citation>
    <scope>NUCLEOTIDE SEQUENCE [LARGE SCALE GENOMIC DNA]</scope>
    <source>
        <strain evidence="3">Houghton</strain>
    </source>
</reference>
<dbReference type="VEuPathDB" id="ToxoDB:EBH_0038320"/>
<evidence type="ECO:0000313" key="3">
    <source>
        <dbReference type="EMBL" id="CDJ54266.1"/>
    </source>
</evidence>
<accession>U6LVT9</accession>
<feature type="compositionally biased region" description="Acidic residues" evidence="1">
    <location>
        <begin position="407"/>
        <end position="424"/>
    </location>
</feature>
<feature type="compositionally biased region" description="Basic and acidic residues" evidence="1">
    <location>
        <begin position="364"/>
        <end position="375"/>
    </location>
</feature>
<keyword evidence="2" id="KW-0472">Membrane</keyword>
<feature type="transmembrane region" description="Helical" evidence="2">
    <location>
        <begin position="42"/>
        <end position="62"/>
    </location>
</feature>
<dbReference type="EMBL" id="HG714975">
    <property type="protein sequence ID" value="CDJ54266.1"/>
    <property type="molecule type" value="Genomic_DNA"/>
</dbReference>
<name>U6LVT9_9EIME</name>
<keyword evidence="4" id="KW-1185">Reference proteome</keyword>
<feature type="region of interest" description="Disordered" evidence="1">
    <location>
        <begin position="407"/>
        <end position="426"/>
    </location>
</feature>
<proteinExistence type="predicted"/>
<keyword evidence="2" id="KW-0812">Transmembrane</keyword>
<organism evidence="3 4">
    <name type="scientific">Eimeria brunetti</name>
    <dbReference type="NCBI Taxonomy" id="51314"/>
    <lineage>
        <taxon>Eukaryota</taxon>
        <taxon>Sar</taxon>
        <taxon>Alveolata</taxon>
        <taxon>Apicomplexa</taxon>
        <taxon>Conoidasida</taxon>
        <taxon>Coccidia</taxon>
        <taxon>Eucoccidiorida</taxon>
        <taxon>Eimeriorina</taxon>
        <taxon>Eimeriidae</taxon>
        <taxon>Eimeria</taxon>
    </lineage>
</organism>
<protein>
    <submittedName>
        <fullName evidence="3">Uncharacterized protein</fullName>
    </submittedName>
</protein>
<feature type="compositionally biased region" description="Acidic residues" evidence="1">
    <location>
        <begin position="134"/>
        <end position="150"/>
    </location>
</feature>
<dbReference type="OrthoDB" id="345641at2759"/>